<evidence type="ECO:0000256" key="2">
    <source>
        <dbReference type="ARBA" id="ARBA00022741"/>
    </source>
</evidence>
<evidence type="ECO:0000313" key="5">
    <source>
        <dbReference type="EMBL" id="ERN05864.1"/>
    </source>
</evidence>
<evidence type="ECO:0000259" key="4">
    <source>
        <dbReference type="Pfam" id="PF18052"/>
    </source>
</evidence>
<dbReference type="AlphaFoldDB" id="W1PDT1"/>
<dbReference type="CDD" id="cd14798">
    <property type="entry name" value="RX-CC_like"/>
    <property type="match status" value="1"/>
</dbReference>
<keyword evidence="1" id="KW-0677">Repeat</keyword>
<evidence type="ECO:0000313" key="6">
    <source>
        <dbReference type="Proteomes" id="UP000017836"/>
    </source>
</evidence>
<protein>
    <recommendedName>
        <fullName evidence="4">Disease resistance N-terminal domain-containing protein</fullName>
    </recommendedName>
</protein>
<organism evidence="5 6">
    <name type="scientific">Amborella trichopoda</name>
    <dbReference type="NCBI Taxonomy" id="13333"/>
    <lineage>
        <taxon>Eukaryota</taxon>
        <taxon>Viridiplantae</taxon>
        <taxon>Streptophyta</taxon>
        <taxon>Embryophyta</taxon>
        <taxon>Tracheophyta</taxon>
        <taxon>Spermatophyta</taxon>
        <taxon>Magnoliopsida</taxon>
        <taxon>Amborellales</taxon>
        <taxon>Amborellaceae</taxon>
        <taxon>Amborella</taxon>
    </lineage>
</organism>
<dbReference type="Pfam" id="PF18052">
    <property type="entry name" value="Rx_N"/>
    <property type="match status" value="1"/>
</dbReference>
<gene>
    <name evidence="5" type="ORF">AMTR_s00006p00263940</name>
</gene>
<evidence type="ECO:0000256" key="1">
    <source>
        <dbReference type="ARBA" id="ARBA00022737"/>
    </source>
</evidence>
<dbReference type="PANTHER" id="PTHR19338:SF73">
    <property type="entry name" value="DISEASE RESISTANCE PROTEIN RGA2-LIKE"/>
    <property type="match status" value="1"/>
</dbReference>
<feature type="domain" description="Disease resistance N-terminal" evidence="4">
    <location>
        <begin position="5"/>
        <end position="84"/>
    </location>
</feature>
<proteinExistence type="predicted"/>
<dbReference type="GO" id="GO:0006952">
    <property type="term" value="P:defense response"/>
    <property type="evidence" value="ECO:0007669"/>
    <property type="project" value="UniProtKB-KW"/>
</dbReference>
<dbReference type="Gene3D" id="1.20.5.4130">
    <property type="match status" value="1"/>
</dbReference>
<dbReference type="OMA" id="QACSHEV"/>
<dbReference type="eggNOG" id="KOG4658">
    <property type="taxonomic scope" value="Eukaryota"/>
</dbReference>
<keyword evidence="6" id="KW-1185">Reference proteome</keyword>
<dbReference type="HOGENOM" id="CLU_000837_29_3_1"/>
<accession>W1PDT1</accession>
<dbReference type="GO" id="GO:0000166">
    <property type="term" value="F:nucleotide binding"/>
    <property type="evidence" value="ECO:0007669"/>
    <property type="project" value="UniProtKB-KW"/>
</dbReference>
<dbReference type="InterPro" id="IPR038005">
    <property type="entry name" value="RX-like_CC"/>
</dbReference>
<dbReference type="EMBL" id="KI393980">
    <property type="protein sequence ID" value="ERN05864.1"/>
    <property type="molecule type" value="Genomic_DNA"/>
</dbReference>
<dbReference type="InterPro" id="IPR041118">
    <property type="entry name" value="Rx_N"/>
</dbReference>
<reference evidence="6" key="1">
    <citation type="journal article" date="2013" name="Science">
        <title>The Amborella genome and the evolution of flowering plants.</title>
        <authorList>
            <consortium name="Amborella Genome Project"/>
        </authorList>
    </citation>
    <scope>NUCLEOTIDE SEQUENCE [LARGE SCALE GENOMIC DNA]</scope>
</reference>
<keyword evidence="3" id="KW-0611">Plant defense</keyword>
<dbReference type="Proteomes" id="UP000017836">
    <property type="component" value="Unassembled WGS sequence"/>
</dbReference>
<dbReference type="Gramene" id="ERN05864">
    <property type="protein sequence ID" value="ERN05864"/>
    <property type="gene ID" value="AMTR_s00006p00263940"/>
</dbReference>
<name>W1PDT1_AMBTC</name>
<sequence length="91" mass="10216">MADAVVTFMLGKLSELLDKEVRLISGLGADVEWIKPQLEITKEFLKDADNIKESDGVVDIWVGQVRDWSYDAEDILDEFIVQMGSVGLPFL</sequence>
<dbReference type="PANTHER" id="PTHR19338">
    <property type="entry name" value="TRANSLOCASE OF INNER MITOCHONDRIAL MEMBRANE 13 HOMOLOG"/>
    <property type="match status" value="1"/>
</dbReference>
<keyword evidence="2" id="KW-0547">Nucleotide-binding</keyword>
<evidence type="ECO:0000256" key="3">
    <source>
        <dbReference type="ARBA" id="ARBA00022821"/>
    </source>
</evidence>